<dbReference type="Gene3D" id="3.30.70.2460">
    <property type="entry name" value="Rad4, beta-hairpin domain BHD3"/>
    <property type="match status" value="1"/>
</dbReference>
<dbReference type="Pfam" id="PF03835">
    <property type="entry name" value="Rad4"/>
    <property type="match status" value="1"/>
</dbReference>
<dbReference type="GO" id="GO:0000111">
    <property type="term" value="C:nucleotide-excision repair factor 2 complex"/>
    <property type="evidence" value="ECO:0000318"/>
    <property type="project" value="GO_Central"/>
</dbReference>
<dbReference type="EMBL" id="KE651168">
    <property type="protein sequence ID" value="EEB06831.1"/>
    <property type="molecule type" value="Genomic_DNA"/>
</dbReference>
<dbReference type="Pfam" id="PF10403">
    <property type="entry name" value="BHD_1"/>
    <property type="match status" value="1"/>
</dbReference>
<dbReference type="SMART" id="SM01030">
    <property type="entry name" value="BHD_1"/>
    <property type="match status" value="1"/>
</dbReference>
<keyword evidence="4" id="KW-0238">DNA-binding</keyword>
<dbReference type="InterPro" id="IPR018326">
    <property type="entry name" value="Rad4_beta-hairpin_dom1"/>
</dbReference>
<dbReference type="InterPro" id="IPR018327">
    <property type="entry name" value="BHD_2"/>
</dbReference>
<dbReference type="GO" id="GO:0003697">
    <property type="term" value="F:single-stranded DNA binding"/>
    <property type="evidence" value="ECO:0000318"/>
    <property type="project" value="GO_Central"/>
</dbReference>
<dbReference type="SMART" id="SM01032">
    <property type="entry name" value="BHD_3"/>
    <property type="match status" value="1"/>
</dbReference>
<comment type="similarity">
    <text evidence="2">Belongs to the XPC family.</text>
</comment>
<reference evidence="11 13" key="1">
    <citation type="journal article" date="2011" name="Science">
        <title>Comparative functional genomics of the fission yeasts.</title>
        <authorList>
            <person name="Rhind N."/>
            <person name="Chen Z."/>
            <person name="Yassour M."/>
            <person name="Thompson D.A."/>
            <person name="Haas B.J."/>
            <person name="Habib N."/>
            <person name="Wapinski I."/>
            <person name="Roy S."/>
            <person name="Lin M.F."/>
            <person name="Heiman D.I."/>
            <person name="Young S.K."/>
            <person name="Furuya K."/>
            <person name="Guo Y."/>
            <person name="Pidoux A."/>
            <person name="Chen H.M."/>
            <person name="Robbertse B."/>
            <person name="Goldberg J.M."/>
            <person name="Aoki K."/>
            <person name="Bayne E.H."/>
            <person name="Berlin A.M."/>
            <person name="Desjardins C.A."/>
            <person name="Dobbs E."/>
            <person name="Dukaj L."/>
            <person name="Fan L."/>
            <person name="FitzGerald M.G."/>
            <person name="French C."/>
            <person name="Gujja S."/>
            <person name="Hansen K."/>
            <person name="Keifenheim D."/>
            <person name="Levin J.Z."/>
            <person name="Mosher R.A."/>
            <person name="Mueller C.A."/>
            <person name="Pfiffner J."/>
            <person name="Priest M."/>
            <person name="Russ C."/>
            <person name="Smialowska A."/>
            <person name="Swoboda P."/>
            <person name="Sykes S.M."/>
            <person name="Vaughn M."/>
            <person name="Vengrova S."/>
            <person name="Yoder R."/>
            <person name="Zeng Q."/>
            <person name="Allshire R."/>
            <person name="Baulcombe D."/>
            <person name="Birren B.W."/>
            <person name="Brown W."/>
            <person name="Ekwall K."/>
            <person name="Kellis M."/>
            <person name="Leatherwood J."/>
            <person name="Levin H."/>
            <person name="Margalit H."/>
            <person name="Martienssen R."/>
            <person name="Nieduszynski C.A."/>
            <person name="Spatafora J.W."/>
            <person name="Friedman N."/>
            <person name="Dalgaard J.Z."/>
            <person name="Baumann P."/>
            <person name="Niki H."/>
            <person name="Regev A."/>
            <person name="Nusbaum C."/>
        </authorList>
    </citation>
    <scope>NUCLEOTIDE SEQUENCE [LARGE SCALE GENOMIC DNA]</scope>
    <source>
        <strain evidence="13">yFS275 / FY16936</strain>
    </source>
</reference>
<dbReference type="GO" id="GO:0006298">
    <property type="term" value="P:mismatch repair"/>
    <property type="evidence" value="ECO:0000318"/>
    <property type="project" value="GO_Central"/>
</dbReference>
<dbReference type="InterPro" id="IPR036985">
    <property type="entry name" value="Transglutaminase-like_sf"/>
</dbReference>
<feature type="compositionally biased region" description="Low complexity" evidence="7">
    <location>
        <begin position="294"/>
        <end position="313"/>
    </location>
</feature>
<comment type="subcellular location">
    <subcellularLocation>
        <location evidence="1">Nucleus</location>
    </subcellularLocation>
</comment>
<dbReference type="JaponicusDB" id="SJAG_01887">
    <property type="gene designation" value="rhp41"/>
</dbReference>
<dbReference type="Gene3D" id="3.90.260.10">
    <property type="entry name" value="Transglutaminase-like"/>
    <property type="match status" value="1"/>
</dbReference>
<dbReference type="GO" id="GO:0003684">
    <property type="term" value="F:damaged DNA binding"/>
    <property type="evidence" value="ECO:0000318"/>
    <property type="project" value="GO_Central"/>
</dbReference>
<evidence type="ECO:0000313" key="13">
    <source>
        <dbReference type="Proteomes" id="UP000001744"/>
    </source>
</evidence>
<name>B6JZ63_SCHJY</name>
<dbReference type="PANTHER" id="PTHR12135:SF0">
    <property type="entry name" value="DNA REPAIR PROTEIN COMPLEMENTING XP-C CELLS"/>
    <property type="match status" value="1"/>
</dbReference>
<dbReference type="InterPro" id="IPR004583">
    <property type="entry name" value="DNA_repair_Rad4"/>
</dbReference>
<dbReference type="eggNOG" id="KOG2179">
    <property type="taxonomic scope" value="Eukaryota"/>
</dbReference>
<evidence type="ECO:0000259" key="9">
    <source>
        <dbReference type="SMART" id="SM01031"/>
    </source>
</evidence>
<dbReference type="InterPro" id="IPR042488">
    <property type="entry name" value="Rad4_BHD3_sf"/>
</dbReference>
<dbReference type="InterPro" id="IPR018026">
    <property type="entry name" value="DNA_repair_Rad4-like"/>
</dbReference>
<dbReference type="SUPFAM" id="SSF54001">
    <property type="entry name" value="Cysteine proteinases"/>
    <property type="match status" value="1"/>
</dbReference>
<feature type="region of interest" description="Disordered" evidence="7">
    <location>
        <begin position="287"/>
        <end position="315"/>
    </location>
</feature>
<evidence type="ECO:0000256" key="5">
    <source>
        <dbReference type="ARBA" id="ARBA00023204"/>
    </source>
</evidence>
<dbReference type="GO" id="GO:0006289">
    <property type="term" value="P:nucleotide-excision repair"/>
    <property type="evidence" value="ECO:0000318"/>
    <property type="project" value="GO_Central"/>
</dbReference>
<evidence type="ECO:0000256" key="7">
    <source>
        <dbReference type="SAM" id="MobiDB-lite"/>
    </source>
</evidence>
<dbReference type="STRING" id="402676.B6JZ63"/>
<feature type="region of interest" description="Disordered" evidence="7">
    <location>
        <begin position="1"/>
        <end position="32"/>
    </location>
</feature>
<keyword evidence="13" id="KW-1185">Reference proteome</keyword>
<dbReference type="AlphaFoldDB" id="B6JZ63"/>
<feature type="domain" description="Rad4 beta-hairpin" evidence="8">
    <location>
        <begin position="435"/>
        <end position="489"/>
    </location>
</feature>
<evidence type="ECO:0000256" key="6">
    <source>
        <dbReference type="ARBA" id="ARBA00023242"/>
    </source>
</evidence>
<dbReference type="NCBIfam" id="TIGR00605">
    <property type="entry name" value="rad4"/>
    <property type="match status" value="1"/>
</dbReference>
<dbReference type="InterPro" id="IPR038765">
    <property type="entry name" value="Papain-like_cys_pep_sf"/>
</dbReference>
<evidence type="ECO:0000313" key="12">
    <source>
        <dbReference type="JaponicusDB" id="SJAG_01887"/>
    </source>
</evidence>
<evidence type="ECO:0000259" key="8">
    <source>
        <dbReference type="SMART" id="SM01030"/>
    </source>
</evidence>
<dbReference type="GeneID" id="7048068"/>
<dbReference type="Gene3D" id="2.20.20.110">
    <property type="entry name" value="Rad4, beta-hairpin domain BHD1"/>
    <property type="match status" value="1"/>
</dbReference>
<dbReference type="VEuPathDB" id="FungiDB:SJAG_01887"/>
<dbReference type="RefSeq" id="XP_002173124.1">
    <property type="nucleotide sequence ID" value="XM_002173088.2"/>
</dbReference>
<dbReference type="Gene3D" id="3.30.60.290">
    <property type="entry name" value="Rad4, beta-hairpin domain BHD2"/>
    <property type="match status" value="1"/>
</dbReference>
<keyword evidence="6" id="KW-0539">Nucleus</keyword>
<dbReference type="SMART" id="SM01031">
    <property type="entry name" value="BHD_2"/>
    <property type="match status" value="1"/>
</dbReference>
<dbReference type="Pfam" id="PF10405">
    <property type="entry name" value="BHD_3"/>
    <property type="match status" value="1"/>
</dbReference>
<keyword evidence="3" id="KW-0227">DNA damage</keyword>
<dbReference type="GO" id="GO:0005737">
    <property type="term" value="C:cytoplasm"/>
    <property type="evidence" value="ECO:0000318"/>
    <property type="project" value="GO_Central"/>
</dbReference>
<evidence type="ECO:0000313" key="11">
    <source>
        <dbReference type="EMBL" id="EEB06831.1"/>
    </source>
</evidence>
<gene>
    <name evidence="12" type="primary">rhp41</name>
    <name evidence="11" type="ORF">SJAG_01887</name>
</gene>
<dbReference type="InterPro" id="IPR018325">
    <property type="entry name" value="Rad4/PNGase_transGLS-fold"/>
</dbReference>
<organism evidence="11 13">
    <name type="scientific">Schizosaccharomyces japonicus (strain yFS275 / FY16936)</name>
    <name type="common">Fission yeast</name>
    <dbReference type="NCBI Taxonomy" id="402676"/>
    <lineage>
        <taxon>Eukaryota</taxon>
        <taxon>Fungi</taxon>
        <taxon>Dikarya</taxon>
        <taxon>Ascomycota</taxon>
        <taxon>Taphrinomycotina</taxon>
        <taxon>Schizosaccharomycetes</taxon>
        <taxon>Schizosaccharomycetales</taxon>
        <taxon>Schizosaccharomycetaceae</taxon>
        <taxon>Schizosaccharomyces</taxon>
    </lineage>
</organism>
<sequence>MSQFSSSDEDEDEWLELDLNKPQVPAEEEEEADDLEYLFGDEKATDALTDLDAKPKIHVKPKPDELQLTLDHTKNVSKKRNVRRITARDRKIRYHTHQTHILCLLFHLCTRNAWCSRTEATKSLLKLIPKQLIDALHPPAKKSQALRSRSFIQAVTNIREIWKRTFRITKPGLKKPGYGKLQNELEGTENVSFEAFIKATKSLEGSRDLGAQLLASLYRCAGVDTRLVFSLQPLSFRFVGSSREGGMAPDSAGTSSTLETALSNNSLFDNSFAAFLSASSPEQPVQKRQRLLRPSFSQSPSVSASPSSVSESVPEIRDSPKPVFWIEVFNNALQKWSALDAFGDDAVGKVRAFAPSTNDSLNSMTYVFAADSDGYLKDVTRRYVLHFYKTFQYRVESIPGGTVWLENATKRLRRPNRLYRDRDSIEDGELMQRELSEGIPKNIQDLKIHPLFVLERFLKKHQIIHPKKSCGRINTKKGTELVYPRKYVLSAYSSERWYIKGFVIKPGEQPVKYVTKRQKGEEKRVALYTEEQTKRYTPMPVVANKVPKNGYGNIDLFQPSMLPYGAYHCTHKFALKAAKILDIDFARAVVGFDFERGMGKPRYAGVVISKAFKDALEETAHELLLDYEDEKLSQTRKTALKNWKRLCMGLRIRERVLNEYS</sequence>
<evidence type="ECO:0000256" key="2">
    <source>
        <dbReference type="ARBA" id="ARBA00009525"/>
    </source>
</evidence>
<proteinExistence type="inferred from homology"/>
<feature type="domain" description="Rad4 beta-hairpin" evidence="10">
    <location>
        <begin position="546"/>
        <end position="620"/>
    </location>
</feature>
<evidence type="ECO:0000256" key="1">
    <source>
        <dbReference type="ARBA" id="ARBA00004123"/>
    </source>
</evidence>
<protein>
    <submittedName>
        <fullName evidence="11">DNA repair protein Rhp41</fullName>
    </submittedName>
</protein>
<dbReference type="Proteomes" id="UP000001744">
    <property type="component" value="Unassembled WGS sequence"/>
</dbReference>
<evidence type="ECO:0000259" key="10">
    <source>
        <dbReference type="SMART" id="SM01032"/>
    </source>
</evidence>
<dbReference type="OMA" id="IPEWLMS"/>
<keyword evidence="5" id="KW-0234">DNA repair</keyword>
<dbReference type="OrthoDB" id="6329284at2759"/>
<accession>B6JZ63</accession>
<dbReference type="PANTHER" id="PTHR12135">
    <property type="entry name" value="DNA REPAIR PROTEIN XP-C / RAD4"/>
    <property type="match status" value="1"/>
</dbReference>
<dbReference type="HOGENOM" id="CLU_003639_2_1_1"/>
<dbReference type="GO" id="GO:0071942">
    <property type="term" value="C:XPC complex"/>
    <property type="evidence" value="ECO:0000318"/>
    <property type="project" value="GO_Central"/>
</dbReference>
<feature type="domain" description="Rad4 beta-hairpin" evidence="9">
    <location>
        <begin position="491"/>
        <end position="539"/>
    </location>
</feature>
<dbReference type="InterPro" id="IPR018328">
    <property type="entry name" value="Rad4_beta-hairpin_dom3"/>
</dbReference>
<evidence type="ECO:0000256" key="3">
    <source>
        <dbReference type="ARBA" id="ARBA00022763"/>
    </source>
</evidence>
<feature type="compositionally biased region" description="Acidic residues" evidence="7">
    <location>
        <begin position="7"/>
        <end position="16"/>
    </location>
</feature>
<evidence type="ECO:0000256" key="4">
    <source>
        <dbReference type="ARBA" id="ARBA00023125"/>
    </source>
</evidence>